<reference evidence="15 16" key="1">
    <citation type="submission" date="2023-05" db="EMBL/GenBank/DDBJ databases">
        <title>Genome sequence of Pinibacter sp. MAH-24.</title>
        <authorList>
            <person name="Huq M.A."/>
        </authorList>
    </citation>
    <scope>NUCLEOTIDE SEQUENCE [LARGE SCALE GENOMIC DNA]</scope>
    <source>
        <strain evidence="15 16">MAH-24</strain>
    </source>
</reference>
<dbReference type="InterPro" id="IPR000531">
    <property type="entry name" value="Beta-barrel_TonB"/>
</dbReference>
<evidence type="ECO:0000256" key="10">
    <source>
        <dbReference type="ARBA" id="ARBA00023237"/>
    </source>
</evidence>
<evidence type="ECO:0000256" key="1">
    <source>
        <dbReference type="ARBA" id="ARBA00004571"/>
    </source>
</evidence>
<dbReference type="SUPFAM" id="SSF49464">
    <property type="entry name" value="Carboxypeptidase regulatory domain-like"/>
    <property type="match status" value="1"/>
</dbReference>
<proteinExistence type="inferred from homology"/>
<dbReference type="InterPro" id="IPR036942">
    <property type="entry name" value="Beta-barrel_TonB_sf"/>
</dbReference>
<keyword evidence="8 12" id="KW-0798">TonB box</keyword>
<evidence type="ECO:0000313" key="16">
    <source>
        <dbReference type="Proteomes" id="UP001226434"/>
    </source>
</evidence>
<name>A0ABT6RF73_9BACT</name>
<evidence type="ECO:0000256" key="4">
    <source>
        <dbReference type="ARBA" id="ARBA00022496"/>
    </source>
</evidence>
<evidence type="ECO:0000256" key="3">
    <source>
        <dbReference type="ARBA" id="ARBA00022452"/>
    </source>
</evidence>
<keyword evidence="5 11" id="KW-0812">Transmembrane</keyword>
<keyword evidence="16" id="KW-1185">Reference proteome</keyword>
<dbReference type="Gene3D" id="2.40.170.20">
    <property type="entry name" value="TonB-dependent receptor, beta-barrel domain"/>
    <property type="match status" value="1"/>
</dbReference>
<evidence type="ECO:0000256" key="12">
    <source>
        <dbReference type="RuleBase" id="RU003357"/>
    </source>
</evidence>
<keyword evidence="7" id="KW-0406">Ion transport</keyword>
<dbReference type="Gene3D" id="2.60.40.1120">
    <property type="entry name" value="Carboxypeptidase-like, regulatory domain"/>
    <property type="match status" value="1"/>
</dbReference>
<keyword evidence="3 11" id="KW-1134">Transmembrane beta strand</keyword>
<dbReference type="InterPro" id="IPR023996">
    <property type="entry name" value="TonB-dep_OMP_SusC/RagA"/>
</dbReference>
<comment type="caution">
    <text evidence="15">The sequence shown here is derived from an EMBL/GenBank/DDBJ whole genome shotgun (WGS) entry which is preliminary data.</text>
</comment>
<keyword evidence="2 11" id="KW-0813">Transport</keyword>
<dbReference type="InterPro" id="IPR023997">
    <property type="entry name" value="TonB-dep_OMP_SusC/RagA_CS"/>
</dbReference>
<comment type="similarity">
    <text evidence="11 12">Belongs to the TonB-dependent receptor family.</text>
</comment>
<sequence length="1089" mass="119186">MRLRLKLPFLMALLIFLSLLSYGQSVPIKGKIIDDKNVPLANASILIKGTRIGAATKDDGSFQLNINAVGKTTLAVTMTGYLSKEVEVDAKTGYIQIALTASASTMDAVVISALGQTRKARSVPYSSQSVDPNNMTEARDINLSNTLAGKVAGLQVTGTGQPGSSSRLILRGENSLTGSNQPIWVVDGVIISNKTGENGNLDYGNAAQDLNPDDIESMEVLKGPNAAALYGSQAANGAILITTKKGKIGDKNFGVSLNQNYQTYTVTEWPDYQNVYGEGSNGRFAQGGDKIIPGTNAVNMGSINMQSWGMPMLGQPYNTYDGKPHGYWPQANNVKDFYQSPYVNTTNIAINKSDQVSTFRLSYGFTKSNDVVDNINLKTKHNLSFYASRKLNSKVTADAKVMYTNDKTKNRMTRNLTPGNPLVLFVYQPRSIDMASLYPYKDADGNALIFTGSNGQQLLSDTENPYWSIYENENADAHNRFIGSTSLNVDIFSWLKARALIAGDLNFGEYYIYNELGGKKTPTGSYTNNMSSDQSWNYEGQLIYNKRINSDFNINGVVGVNYNNFNGRSRTASVGSLLVHDMPAISNSKIAPSASEFWGRRKSASVYGSATLGFRDYLFLDVTGRNEWSSTLPKGKNDFFYPSVGGSFLFSHFIRRNDILSSGKFRASWAKVGGSPNVYQLLETYNLGGFYVNNPYLVYTDQKKNPDLKPEQTVSRELGLDLAFFNNRITLNATVYKSNTTNQILTVNTPKETGFNTRVLNAGEIQNKGIELTLGATPVRTKKFQWNVMANFSKNDNLVKSLVPGVNSVNLGSNLGVTVYAEVGRPYGTMRGNAPYKVGDTIIVGSNGRTIADPNVLAGNFRPKWLGSLSNSFRYGAFDASVMVTVKYGGSLYSATYGRAMFQGTTVQSLAGRDEWLMSQTILGENDNERKNIGQTVGTTVTRYADSARVKGLRYPNAYMAKVDARGNQMLDKNGRLIPGDPLPAWIYPQLVNGNDKVTNDVPSLTYDATSIRISEVIVGYTFPKKLISKIKMQNARIAFVGRNLWQIYKNTPLGIDPEAAANSGNAQGIEAGGSFPYASWGFDLKLSF</sequence>
<keyword evidence="9 11" id="KW-0472">Membrane</keyword>
<evidence type="ECO:0000256" key="7">
    <source>
        <dbReference type="ARBA" id="ARBA00023065"/>
    </source>
</evidence>
<dbReference type="SUPFAM" id="SSF56935">
    <property type="entry name" value="Porins"/>
    <property type="match status" value="1"/>
</dbReference>
<accession>A0ABT6RF73</accession>
<evidence type="ECO:0000256" key="8">
    <source>
        <dbReference type="ARBA" id="ARBA00023077"/>
    </source>
</evidence>
<organism evidence="15 16">
    <name type="scientific">Pinibacter soli</name>
    <dbReference type="NCBI Taxonomy" id="3044211"/>
    <lineage>
        <taxon>Bacteria</taxon>
        <taxon>Pseudomonadati</taxon>
        <taxon>Bacteroidota</taxon>
        <taxon>Chitinophagia</taxon>
        <taxon>Chitinophagales</taxon>
        <taxon>Chitinophagaceae</taxon>
        <taxon>Pinibacter</taxon>
    </lineage>
</organism>
<dbReference type="InterPro" id="IPR037066">
    <property type="entry name" value="Plug_dom_sf"/>
</dbReference>
<keyword evidence="10 11" id="KW-0998">Cell outer membrane</keyword>
<evidence type="ECO:0000256" key="11">
    <source>
        <dbReference type="PROSITE-ProRule" id="PRU01360"/>
    </source>
</evidence>
<comment type="subcellular location">
    <subcellularLocation>
        <location evidence="1 11">Cell outer membrane</location>
        <topology evidence="1 11">Multi-pass membrane protein</topology>
    </subcellularLocation>
</comment>
<feature type="domain" description="TonB-dependent receptor-like beta-barrel" evidence="13">
    <location>
        <begin position="454"/>
        <end position="890"/>
    </location>
</feature>
<dbReference type="Pfam" id="PF07715">
    <property type="entry name" value="Plug"/>
    <property type="match status" value="1"/>
</dbReference>
<dbReference type="RefSeq" id="WP_282335329.1">
    <property type="nucleotide sequence ID" value="NZ_JASBRG010000007.1"/>
</dbReference>
<evidence type="ECO:0000256" key="9">
    <source>
        <dbReference type="ARBA" id="ARBA00023136"/>
    </source>
</evidence>
<evidence type="ECO:0000259" key="13">
    <source>
        <dbReference type="Pfam" id="PF00593"/>
    </source>
</evidence>
<evidence type="ECO:0000256" key="2">
    <source>
        <dbReference type="ARBA" id="ARBA00022448"/>
    </source>
</evidence>
<dbReference type="InterPro" id="IPR012910">
    <property type="entry name" value="Plug_dom"/>
</dbReference>
<keyword evidence="4" id="KW-0410">Iron transport</keyword>
<dbReference type="NCBIfam" id="TIGR04056">
    <property type="entry name" value="OMP_RagA_SusC"/>
    <property type="match status" value="1"/>
</dbReference>
<dbReference type="Gene3D" id="2.170.130.10">
    <property type="entry name" value="TonB-dependent receptor, plug domain"/>
    <property type="match status" value="1"/>
</dbReference>
<feature type="domain" description="TonB-dependent receptor plug" evidence="14">
    <location>
        <begin position="120"/>
        <end position="238"/>
    </location>
</feature>
<dbReference type="InterPro" id="IPR039426">
    <property type="entry name" value="TonB-dep_rcpt-like"/>
</dbReference>
<keyword evidence="6" id="KW-0408">Iron</keyword>
<evidence type="ECO:0000256" key="5">
    <source>
        <dbReference type="ARBA" id="ARBA00022692"/>
    </source>
</evidence>
<dbReference type="PANTHER" id="PTHR32552">
    <property type="entry name" value="FERRICHROME IRON RECEPTOR-RELATED"/>
    <property type="match status" value="1"/>
</dbReference>
<dbReference type="InterPro" id="IPR008969">
    <property type="entry name" value="CarboxyPept-like_regulatory"/>
</dbReference>
<evidence type="ECO:0000256" key="6">
    <source>
        <dbReference type="ARBA" id="ARBA00023004"/>
    </source>
</evidence>
<dbReference type="Pfam" id="PF00593">
    <property type="entry name" value="TonB_dep_Rec_b-barrel"/>
    <property type="match status" value="1"/>
</dbReference>
<gene>
    <name evidence="15" type="ORF">QJ048_15600</name>
</gene>
<dbReference type="Pfam" id="PF13715">
    <property type="entry name" value="CarbopepD_reg_2"/>
    <property type="match status" value="1"/>
</dbReference>
<dbReference type="PROSITE" id="PS52016">
    <property type="entry name" value="TONB_DEPENDENT_REC_3"/>
    <property type="match status" value="1"/>
</dbReference>
<dbReference type="PANTHER" id="PTHR32552:SF81">
    <property type="entry name" value="TONB-DEPENDENT OUTER MEMBRANE RECEPTOR"/>
    <property type="match status" value="1"/>
</dbReference>
<dbReference type="EMBL" id="JASBRG010000007">
    <property type="protein sequence ID" value="MDI3321219.1"/>
    <property type="molecule type" value="Genomic_DNA"/>
</dbReference>
<protein>
    <submittedName>
        <fullName evidence="15">SusC/RagA family TonB-linked outer membrane protein</fullName>
    </submittedName>
</protein>
<evidence type="ECO:0000313" key="15">
    <source>
        <dbReference type="EMBL" id="MDI3321219.1"/>
    </source>
</evidence>
<dbReference type="NCBIfam" id="TIGR04057">
    <property type="entry name" value="SusC_RagA_signa"/>
    <property type="match status" value="1"/>
</dbReference>
<evidence type="ECO:0000259" key="14">
    <source>
        <dbReference type="Pfam" id="PF07715"/>
    </source>
</evidence>
<dbReference type="Proteomes" id="UP001226434">
    <property type="component" value="Unassembled WGS sequence"/>
</dbReference>